<keyword evidence="5" id="KW-0804">Transcription</keyword>
<accession>A0A914BW70</accession>
<dbReference type="PROSITE" id="PS00036">
    <property type="entry name" value="BZIP_BASIC"/>
    <property type="match status" value="1"/>
</dbReference>
<dbReference type="Gene3D" id="1.20.5.170">
    <property type="match status" value="1"/>
</dbReference>
<keyword evidence="7" id="KW-0175">Coiled coil</keyword>
<dbReference type="InterPro" id="IPR046347">
    <property type="entry name" value="bZIP_sf"/>
</dbReference>
<dbReference type="InterPro" id="IPR004827">
    <property type="entry name" value="bZIP"/>
</dbReference>
<evidence type="ECO:0000256" key="3">
    <source>
        <dbReference type="ARBA" id="ARBA00023015"/>
    </source>
</evidence>
<evidence type="ECO:0000256" key="5">
    <source>
        <dbReference type="ARBA" id="ARBA00023163"/>
    </source>
</evidence>
<organism evidence="9 10">
    <name type="scientific">Acrobeloides nanus</name>
    <dbReference type="NCBI Taxonomy" id="290746"/>
    <lineage>
        <taxon>Eukaryota</taxon>
        <taxon>Metazoa</taxon>
        <taxon>Ecdysozoa</taxon>
        <taxon>Nematoda</taxon>
        <taxon>Chromadorea</taxon>
        <taxon>Rhabditida</taxon>
        <taxon>Tylenchina</taxon>
        <taxon>Cephalobomorpha</taxon>
        <taxon>Cephaloboidea</taxon>
        <taxon>Cephalobidae</taxon>
        <taxon>Acrobeloides</taxon>
    </lineage>
</organism>
<name>A0A914BW70_9BILA</name>
<dbReference type="WBParaSite" id="ACRNAN_Path_1142.g4414.t1">
    <property type="protein sequence ID" value="ACRNAN_Path_1142.g4414.t1"/>
    <property type="gene ID" value="ACRNAN_Path_1142.g4414"/>
</dbReference>
<keyword evidence="6" id="KW-0539">Nucleus</keyword>
<sequence>MAAPFSGEDFLKRSLFSSIFGLKVRAPKFQTTGHEHNLHQQNFPYDGHDFPSTSRNIPIPSYGSQAQVDYPTSSTAATVNRERSLSEQLAETLLLASPISYSQEERPVNSPRDIYEEIVEECAQIEQQNGQQFDNMSPSYFPDCPPCDALLSENAHYGLIQQPAHPSPFQSAVYQTSHLNEKCLTQNSTTDIQHHQLCQCCQIPTITPEQIDHITEKSIAHRSLFANGVVSLEEFVKLVIAVVKDAGALNKNDKKKEAPEEILRRKRQQNNEAAARYRKRQREAKLTANEELDQLTERNIQLKAEISTLQQEIETLKETFALKNEHV</sequence>
<proteinExistence type="inferred from homology"/>
<dbReference type="GO" id="GO:0005634">
    <property type="term" value="C:nucleus"/>
    <property type="evidence" value="ECO:0007669"/>
    <property type="project" value="UniProtKB-SubCell"/>
</dbReference>
<evidence type="ECO:0000256" key="4">
    <source>
        <dbReference type="ARBA" id="ARBA00023125"/>
    </source>
</evidence>
<evidence type="ECO:0000313" key="9">
    <source>
        <dbReference type="Proteomes" id="UP000887540"/>
    </source>
</evidence>
<feature type="domain" description="BZIP" evidence="8">
    <location>
        <begin position="260"/>
        <end position="318"/>
    </location>
</feature>
<comment type="subcellular location">
    <subcellularLocation>
        <location evidence="1">Nucleus</location>
    </subcellularLocation>
</comment>
<dbReference type="AlphaFoldDB" id="A0A914BW70"/>
<dbReference type="GO" id="GO:0001228">
    <property type="term" value="F:DNA-binding transcription activator activity, RNA polymerase II-specific"/>
    <property type="evidence" value="ECO:0007669"/>
    <property type="project" value="TreeGrafter"/>
</dbReference>
<dbReference type="SUPFAM" id="SSF57959">
    <property type="entry name" value="Leucine zipper domain"/>
    <property type="match status" value="1"/>
</dbReference>
<evidence type="ECO:0000256" key="2">
    <source>
        <dbReference type="ARBA" id="ARBA00007163"/>
    </source>
</evidence>
<evidence type="ECO:0000313" key="10">
    <source>
        <dbReference type="WBParaSite" id="ACRNAN_Path_1142.g4414.t1"/>
    </source>
</evidence>
<dbReference type="PANTHER" id="PTHR13044:SF40">
    <property type="entry name" value="TRANSCRIPTION FACTOR ZIP-3"/>
    <property type="match status" value="1"/>
</dbReference>
<feature type="coiled-coil region" evidence="7">
    <location>
        <begin position="263"/>
        <end position="319"/>
    </location>
</feature>
<dbReference type="Pfam" id="PF07716">
    <property type="entry name" value="bZIP_2"/>
    <property type="match status" value="1"/>
</dbReference>
<dbReference type="Proteomes" id="UP000887540">
    <property type="component" value="Unplaced"/>
</dbReference>
<evidence type="ECO:0000256" key="1">
    <source>
        <dbReference type="ARBA" id="ARBA00004123"/>
    </source>
</evidence>
<reference evidence="10" key="1">
    <citation type="submission" date="2022-11" db="UniProtKB">
        <authorList>
            <consortium name="WormBaseParasite"/>
        </authorList>
    </citation>
    <scope>IDENTIFICATION</scope>
</reference>
<comment type="similarity">
    <text evidence="2">Belongs to the bZIP family.</text>
</comment>
<evidence type="ECO:0000256" key="6">
    <source>
        <dbReference type="ARBA" id="ARBA00023242"/>
    </source>
</evidence>
<dbReference type="SMART" id="SM00338">
    <property type="entry name" value="BRLZ"/>
    <property type="match status" value="1"/>
</dbReference>
<keyword evidence="4" id="KW-0238">DNA-binding</keyword>
<dbReference type="GO" id="GO:0000977">
    <property type="term" value="F:RNA polymerase II transcription regulatory region sequence-specific DNA binding"/>
    <property type="evidence" value="ECO:0007669"/>
    <property type="project" value="TreeGrafter"/>
</dbReference>
<dbReference type="CDD" id="cd14692">
    <property type="entry name" value="bZIP_ATF4"/>
    <property type="match status" value="1"/>
</dbReference>
<keyword evidence="9" id="KW-1185">Reference proteome</keyword>
<dbReference type="PANTHER" id="PTHR13044">
    <property type="entry name" value="ACTIVATING TRANSCRIPTION FACTOR ATF 4/5"/>
    <property type="match status" value="1"/>
</dbReference>
<dbReference type="PROSITE" id="PS50217">
    <property type="entry name" value="BZIP"/>
    <property type="match status" value="1"/>
</dbReference>
<evidence type="ECO:0000259" key="8">
    <source>
        <dbReference type="PROSITE" id="PS50217"/>
    </source>
</evidence>
<protein>
    <submittedName>
        <fullName evidence="10">BZIP domain-containing protein</fullName>
    </submittedName>
</protein>
<keyword evidence="3" id="KW-0805">Transcription regulation</keyword>
<evidence type="ECO:0000256" key="7">
    <source>
        <dbReference type="SAM" id="Coils"/>
    </source>
</evidence>